<feature type="compositionally biased region" description="Basic and acidic residues" evidence="1">
    <location>
        <begin position="173"/>
        <end position="184"/>
    </location>
</feature>
<feature type="compositionally biased region" description="Basic and acidic residues" evidence="1">
    <location>
        <begin position="119"/>
        <end position="136"/>
    </location>
</feature>
<feature type="region of interest" description="Disordered" evidence="1">
    <location>
        <begin position="105"/>
        <end position="137"/>
    </location>
</feature>
<reference evidence="2 3" key="1">
    <citation type="submission" date="2015-07" db="EMBL/GenBank/DDBJ databases">
        <title>The genome of Eufriesea mexicana.</title>
        <authorList>
            <person name="Pan H."/>
            <person name="Kapheim K."/>
        </authorList>
    </citation>
    <scope>NUCLEOTIDE SEQUENCE [LARGE SCALE GENOMIC DNA]</scope>
    <source>
        <strain evidence="2">0111107269</strain>
        <tissue evidence="2">Whole body</tissue>
    </source>
</reference>
<dbReference type="AlphaFoldDB" id="A0A310SLB3"/>
<proteinExistence type="predicted"/>
<evidence type="ECO:0000256" key="1">
    <source>
        <dbReference type="SAM" id="MobiDB-lite"/>
    </source>
</evidence>
<dbReference type="OrthoDB" id="6352355at2759"/>
<dbReference type="Proteomes" id="UP000250275">
    <property type="component" value="Unassembled WGS sequence"/>
</dbReference>
<evidence type="ECO:0000313" key="2">
    <source>
        <dbReference type="EMBL" id="OAD57179.1"/>
    </source>
</evidence>
<keyword evidence="3" id="KW-1185">Reference proteome</keyword>
<dbReference type="EMBL" id="KQ761662">
    <property type="protein sequence ID" value="OAD57179.1"/>
    <property type="molecule type" value="Genomic_DNA"/>
</dbReference>
<protein>
    <submittedName>
        <fullName evidence="2">Uncharacterized protein</fullName>
    </submittedName>
</protein>
<evidence type="ECO:0000313" key="3">
    <source>
        <dbReference type="Proteomes" id="UP000250275"/>
    </source>
</evidence>
<name>A0A310SLB3_9HYME</name>
<accession>A0A310SLB3</accession>
<gene>
    <name evidence="2" type="ORF">WN48_02307</name>
</gene>
<feature type="region of interest" description="Disordered" evidence="1">
    <location>
        <begin position="167"/>
        <end position="190"/>
    </location>
</feature>
<sequence length="190" mass="21671">MFTAPDKNIKASRYPDKTIFESLVDPLRIYCARWKPATLVILVFRGSLAFPAFCIGDKFFLCENKILCESDYEERLVFANMAVHPPSTATLAHIKRQVIHLQPQAKVERKNQGGGRGGQRTEEQTRCQERQREKGGDWGGRMSRLCWPLRGAPVNLALPDYRTNGLPEAELEEWPRSEIGERGRVGRSNR</sequence>
<organism evidence="2 3">
    <name type="scientific">Eufriesea mexicana</name>
    <dbReference type="NCBI Taxonomy" id="516756"/>
    <lineage>
        <taxon>Eukaryota</taxon>
        <taxon>Metazoa</taxon>
        <taxon>Ecdysozoa</taxon>
        <taxon>Arthropoda</taxon>
        <taxon>Hexapoda</taxon>
        <taxon>Insecta</taxon>
        <taxon>Pterygota</taxon>
        <taxon>Neoptera</taxon>
        <taxon>Endopterygota</taxon>
        <taxon>Hymenoptera</taxon>
        <taxon>Apocrita</taxon>
        <taxon>Aculeata</taxon>
        <taxon>Apoidea</taxon>
        <taxon>Anthophila</taxon>
        <taxon>Apidae</taxon>
        <taxon>Eufriesea</taxon>
    </lineage>
</organism>